<dbReference type="InterPro" id="IPR036691">
    <property type="entry name" value="Endo/exonu/phosph_ase_sf"/>
</dbReference>
<evidence type="ECO:0000313" key="1">
    <source>
        <dbReference type="EMBL" id="KJV07605.1"/>
    </source>
</evidence>
<reference evidence="1 2" key="2">
    <citation type="journal article" date="2016" name="Microb. Ecol.">
        <title>Genome Characteristics of a Novel Type I Methanotroph (Sn10-6) Isolated from a Flooded Indian Rice Field.</title>
        <authorList>
            <person name="Rahalkar M.C."/>
            <person name="Pandit P.S."/>
            <person name="Dhakephalkar P.K."/>
            <person name="Pore S."/>
            <person name="Arora P."/>
            <person name="Kapse N."/>
        </authorList>
    </citation>
    <scope>NUCLEOTIDE SEQUENCE [LARGE SCALE GENOMIC DNA]</scope>
    <source>
        <strain evidence="1 2">Sn10-6</strain>
    </source>
</reference>
<protein>
    <recommendedName>
        <fullName evidence="3">Endonuclease/exonuclease/phosphatase domain-containing protein</fullName>
    </recommendedName>
</protein>
<proteinExistence type="predicted"/>
<dbReference type="EMBL" id="LAJX01000027">
    <property type="protein sequence ID" value="KJV07605.1"/>
    <property type="molecule type" value="Genomic_DNA"/>
</dbReference>
<dbReference type="AlphaFoldDB" id="A0A0F3ILJ1"/>
<accession>A0A0F3ILJ1</accession>
<keyword evidence="2" id="KW-1185">Reference proteome</keyword>
<evidence type="ECO:0008006" key="3">
    <source>
        <dbReference type="Google" id="ProtNLM"/>
    </source>
</evidence>
<evidence type="ECO:0000313" key="2">
    <source>
        <dbReference type="Proteomes" id="UP000033684"/>
    </source>
</evidence>
<organism evidence="1 2">
    <name type="scientific">Methylocucumis oryzae</name>
    <dbReference type="NCBI Taxonomy" id="1632867"/>
    <lineage>
        <taxon>Bacteria</taxon>
        <taxon>Pseudomonadati</taxon>
        <taxon>Pseudomonadota</taxon>
        <taxon>Gammaproteobacteria</taxon>
        <taxon>Methylococcales</taxon>
        <taxon>Methylococcaceae</taxon>
        <taxon>Methylocucumis</taxon>
    </lineage>
</organism>
<reference evidence="2" key="1">
    <citation type="submission" date="2015-03" db="EMBL/GenBank/DDBJ databases">
        <title>Draft genome sequence of a novel methanotroph (Sn10-6) isolated from flooded ricefield rhizosphere in India.</title>
        <authorList>
            <person name="Pandit P.S."/>
            <person name="Pore S.D."/>
            <person name="Arora P."/>
            <person name="Kapse N.G."/>
            <person name="Dhakephalkar P.K."/>
            <person name="Rahalkar M.C."/>
        </authorList>
    </citation>
    <scope>NUCLEOTIDE SEQUENCE [LARGE SCALE GENOMIC DNA]</scope>
    <source>
        <strain evidence="2">Sn10-6</strain>
    </source>
</reference>
<dbReference type="SUPFAM" id="SSF56219">
    <property type="entry name" value="DNase I-like"/>
    <property type="match status" value="1"/>
</dbReference>
<sequence>MVSAEGFHAVMDKQIALKQSRTVQGMDRKYFYNPMWSRLGDDSIGSPGTYFHKSPTMIDPFWHTLDQVLLRPSLLASFKSDALVVIDQIADKSLVERGKPASQFSDHLPLMIKLDMSLLLGGH</sequence>
<dbReference type="Proteomes" id="UP000033684">
    <property type="component" value="Unassembled WGS sequence"/>
</dbReference>
<name>A0A0F3ILJ1_9GAMM</name>
<gene>
    <name evidence="1" type="ORF">VZ94_03660</name>
</gene>
<comment type="caution">
    <text evidence="1">The sequence shown here is derived from an EMBL/GenBank/DDBJ whole genome shotgun (WGS) entry which is preliminary data.</text>
</comment>